<dbReference type="RefSeq" id="WP_108131037.1">
    <property type="nucleotide sequence ID" value="NZ_QBKP01000053.1"/>
</dbReference>
<dbReference type="EMBL" id="QBKP01000053">
    <property type="protein sequence ID" value="PTX37157.1"/>
    <property type="molecule type" value="Genomic_DNA"/>
</dbReference>
<protein>
    <submittedName>
        <fullName evidence="1">Uncharacterized protein</fullName>
    </submittedName>
</protein>
<organism evidence="1 2">
    <name type="scientific">Gemmobacter caeni</name>
    <dbReference type="NCBI Taxonomy" id="589035"/>
    <lineage>
        <taxon>Bacteria</taxon>
        <taxon>Pseudomonadati</taxon>
        <taxon>Pseudomonadota</taxon>
        <taxon>Alphaproteobacteria</taxon>
        <taxon>Rhodobacterales</taxon>
        <taxon>Paracoccaceae</taxon>
        <taxon>Gemmobacter</taxon>
    </lineage>
</organism>
<dbReference type="Proteomes" id="UP000244224">
    <property type="component" value="Unassembled WGS sequence"/>
</dbReference>
<gene>
    <name evidence="1" type="ORF">C8N34_1532</name>
</gene>
<accession>A0A2T6A025</accession>
<dbReference type="AlphaFoldDB" id="A0A2T6A025"/>
<keyword evidence="2" id="KW-1185">Reference proteome</keyword>
<comment type="caution">
    <text evidence="1">The sequence shown here is derived from an EMBL/GenBank/DDBJ whole genome shotgun (WGS) entry which is preliminary data.</text>
</comment>
<evidence type="ECO:0000313" key="2">
    <source>
        <dbReference type="Proteomes" id="UP000244224"/>
    </source>
</evidence>
<evidence type="ECO:0000313" key="1">
    <source>
        <dbReference type="EMBL" id="PTX37157.1"/>
    </source>
</evidence>
<proteinExistence type="predicted"/>
<name>A0A2T6A025_9RHOB</name>
<reference evidence="1 2" key="1">
    <citation type="submission" date="2018-04" db="EMBL/GenBank/DDBJ databases">
        <title>Genomic Encyclopedia of Archaeal and Bacterial Type Strains, Phase II (KMG-II): from individual species to whole genera.</title>
        <authorList>
            <person name="Goeker M."/>
        </authorList>
    </citation>
    <scope>NUCLEOTIDE SEQUENCE [LARGE SCALE GENOMIC DNA]</scope>
    <source>
        <strain evidence="1 2">DSM 21823</strain>
    </source>
</reference>
<sequence length="126" mass="12229">MIPTFIRAFEASAAIAGRRIVAFSDAAASSKIAQAATATAPALGVSEAMGADAGGMCDVVLAGMAAVDLGGTVTAGAPLMADAEGKAIAASAAAATTRRVVGFAIQPGVAGDIIDIWLAPSLLDRA</sequence>